<reference evidence="1 2" key="1">
    <citation type="submission" date="2011-08" db="EMBL/GenBank/DDBJ databases">
        <title>The Genome Sequence of Johnsonella ignava ATCC 51276.</title>
        <authorList>
            <consortium name="The Broad Institute Genome Sequencing Platform"/>
            <person name="Earl A."/>
            <person name="Ward D."/>
            <person name="Feldgarden M."/>
            <person name="Gevers D."/>
            <person name="Izard J."/>
            <person name="Blanton J.M."/>
            <person name="Baranova O.V."/>
            <person name="Dewhirst F.E."/>
            <person name="Young S.K."/>
            <person name="Zeng Q."/>
            <person name="Gargeya S."/>
            <person name="Fitzgerald M."/>
            <person name="Haas B."/>
            <person name="Abouelleil A."/>
            <person name="Alvarado L."/>
            <person name="Arachchi H.M."/>
            <person name="Berlin A."/>
            <person name="Brown A."/>
            <person name="Chapman S.B."/>
            <person name="Chen Z."/>
            <person name="Dunbar C."/>
            <person name="Freedman E."/>
            <person name="Gearin G."/>
            <person name="Gellesch M."/>
            <person name="Goldberg J."/>
            <person name="Griggs A."/>
            <person name="Gujja S."/>
            <person name="Heiman D."/>
            <person name="Howarth C."/>
            <person name="Larson L."/>
            <person name="Lui A."/>
            <person name="MacDonald P.J.P."/>
            <person name="Montmayeur A."/>
            <person name="Murphy C."/>
            <person name="Neiman D."/>
            <person name="Pearson M."/>
            <person name="Priest M."/>
            <person name="Roberts A."/>
            <person name="Saif S."/>
            <person name="Shea T."/>
            <person name="Shenoy N."/>
            <person name="Sisk P."/>
            <person name="Stolte C."/>
            <person name="Sykes S."/>
            <person name="Wortman J."/>
            <person name="Nusbaum C."/>
            <person name="Birren B."/>
        </authorList>
    </citation>
    <scope>NUCLEOTIDE SEQUENCE [LARGE SCALE GENOMIC DNA]</scope>
    <source>
        <strain evidence="1 2">ATCC 51276</strain>
    </source>
</reference>
<dbReference type="EMBL" id="ACZL01000021">
    <property type="protein sequence ID" value="EHI55658.1"/>
    <property type="molecule type" value="Genomic_DNA"/>
</dbReference>
<evidence type="ECO:0000313" key="1">
    <source>
        <dbReference type="EMBL" id="EHI55658.1"/>
    </source>
</evidence>
<proteinExistence type="predicted"/>
<dbReference type="OrthoDB" id="1771153at2"/>
<keyword evidence="2" id="KW-1185">Reference proteome</keyword>
<comment type="caution">
    <text evidence="1">The sequence shown here is derived from an EMBL/GenBank/DDBJ whole genome shotgun (WGS) entry which is preliminary data.</text>
</comment>
<dbReference type="Proteomes" id="UP000003011">
    <property type="component" value="Unassembled WGS sequence"/>
</dbReference>
<name>G5GII3_9FIRM</name>
<dbReference type="RefSeq" id="WP_005540976.1">
    <property type="nucleotide sequence ID" value="NZ_JH378832.1"/>
</dbReference>
<protein>
    <submittedName>
        <fullName evidence="1">Uncharacterized protein</fullName>
    </submittedName>
</protein>
<organism evidence="1 2">
    <name type="scientific">Johnsonella ignava ATCC 51276</name>
    <dbReference type="NCBI Taxonomy" id="679200"/>
    <lineage>
        <taxon>Bacteria</taxon>
        <taxon>Bacillati</taxon>
        <taxon>Bacillota</taxon>
        <taxon>Clostridia</taxon>
        <taxon>Lachnospirales</taxon>
        <taxon>Lachnospiraceae</taxon>
        <taxon>Johnsonella</taxon>
    </lineage>
</organism>
<sequence length="93" mass="11012">MIYGINSYNEKPDNTVRQGINLYISQEAYVKKLLRYKNSGIPIYIDGKKSSTHDLMHMLKVSEYSREYMGDYIADKNLENLEEIRFEKIKIKI</sequence>
<dbReference type="HOGENOM" id="CLU_2395777_0_0_9"/>
<accession>G5GII3</accession>
<dbReference type="AlphaFoldDB" id="G5GII3"/>
<gene>
    <name evidence="1" type="ORF">HMPREF9333_01373</name>
</gene>
<evidence type="ECO:0000313" key="2">
    <source>
        <dbReference type="Proteomes" id="UP000003011"/>
    </source>
</evidence>